<feature type="domain" description="Thiamin/hydroxymethyl pyrimidine-binding YkoF putative" evidence="2">
    <location>
        <begin position="153"/>
        <end position="236"/>
    </location>
</feature>
<dbReference type="Proteomes" id="UP001597277">
    <property type="component" value="Unassembled WGS sequence"/>
</dbReference>
<feature type="compositionally biased region" description="Low complexity" evidence="1">
    <location>
        <begin position="1"/>
        <end position="26"/>
    </location>
</feature>
<dbReference type="RefSeq" id="WP_388004563.1">
    <property type="nucleotide sequence ID" value="NZ_JBHUEE010000003.1"/>
</dbReference>
<accession>A0ABW4L6R7</accession>
<reference evidence="4" key="1">
    <citation type="journal article" date="2019" name="Int. J. Syst. Evol. Microbiol.">
        <title>The Global Catalogue of Microorganisms (GCM) 10K type strain sequencing project: providing services to taxonomists for standard genome sequencing and annotation.</title>
        <authorList>
            <consortium name="The Broad Institute Genomics Platform"/>
            <consortium name="The Broad Institute Genome Sequencing Center for Infectious Disease"/>
            <person name="Wu L."/>
            <person name="Ma J."/>
        </authorList>
    </citation>
    <scope>NUCLEOTIDE SEQUENCE [LARGE SCALE GENOMIC DNA]</scope>
    <source>
        <strain evidence="4">JCM 17130</strain>
    </source>
</reference>
<evidence type="ECO:0000313" key="3">
    <source>
        <dbReference type="EMBL" id="MFD1717719.1"/>
    </source>
</evidence>
<dbReference type="Gene3D" id="3.30.70.930">
    <property type="match status" value="2"/>
</dbReference>
<evidence type="ECO:0000259" key="2">
    <source>
        <dbReference type="Pfam" id="PF07615"/>
    </source>
</evidence>
<dbReference type="SUPFAM" id="SSF89957">
    <property type="entry name" value="MTH1187/YkoF-like"/>
    <property type="match status" value="1"/>
</dbReference>
<feature type="region of interest" description="Disordered" evidence="1">
    <location>
        <begin position="1"/>
        <end position="36"/>
    </location>
</feature>
<evidence type="ECO:0000256" key="1">
    <source>
        <dbReference type="SAM" id="MobiDB-lite"/>
    </source>
</evidence>
<proteinExistence type="predicted"/>
<dbReference type="InterPro" id="IPR029756">
    <property type="entry name" value="MTH1187/YkoF-like"/>
</dbReference>
<keyword evidence="4" id="KW-1185">Reference proteome</keyword>
<dbReference type="InterPro" id="IPR011522">
    <property type="entry name" value="Thiamin/HMP-bd_put_YkoF"/>
</dbReference>
<comment type="caution">
    <text evidence="3">The sequence shown here is derived from an EMBL/GenBank/DDBJ whole genome shotgun (WGS) entry which is preliminary data.</text>
</comment>
<organism evidence="3 4">
    <name type="scientific">Georgenia deserti</name>
    <dbReference type="NCBI Taxonomy" id="2093781"/>
    <lineage>
        <taxon>Bacteria</taxon>
        <taxon>Bacillati</taxon>
        <taxon>Actinomycetota</taxon>
        <taxon>Actinomycetes</taxon>
        <taxon>Micrococcales</taxon>
        <taxon>Bogoriellaceae</taxon>
        <taxon>Georgenia</taxon>
    </lineage>
</organism>
<protein>
    <submittedName>
        <fullName evidence="3">YkoF family thiamine/hydroxymethylpyrimidine-binding protein</fullName>
    </submittedName>
</protein>
<name>A0ABW4L6R7_9MICO</name>
<sequence>MTTQTDATPPTEPTAPSDRSSSVSTTRGRRPGATPAELGIGMRFSIHPHTDAFVDVILGALADVEEAGLAHGLVLETDEVSTYVGAQEAPAEQRLADYLTAVLAAASRRSGGGHVVAHALFSRGCPGELACDLSVTGLPDPAPVELEATGIAAAAQWSLYPLLDGGDPDDHMTHIEEAIAAAHRRGTGASPNHYATKLTGDVSEVVATAVDAWSQVGAHVPHVVTHLTISVGSPSQAEG</sequence>
<dbReference type="EMBL" id="JBHUEE010000003">
    <property type="protein sequence ID" value="MFD1717719.1"/>
    <property type="molecule type" value="Genomic_DNA"/>
</dbReference>
<gene>
    <name evidence="3" type="ORF">ACFSE6_07730</name>
</gene>
<dbReference type="Pfam" id="PF07615">
    <property type="entry name" value="Ykof"/>
    <property type="match status" value="1"/>
</dbReference>
<evidence type="ECO:0000313" key="4">
    <source>
        <dbReference type="Proteomes" id="UP001597277"/>
    </source>
</evidence>